<feature type="transmembrane region" description="Helical" evidence="1">
    <location>
        <begin position="61"/>
        <end position="86"/>
    </location>
</feature>
<keyword evidence="1" id="KW-0812">Transmembrane</keyword>
<gene>
    <name evidence="2" type="ORF">GRI36_00875</name>
</gene>
<organism evidence="2 3">
    <name type="scientific">Pontixanthobacter gangjinensis</name>
    <dbReference type="NCBI Taxonomy" id="1028742"/>
    <lineage>
        <taxon>Bacteria</taxon>
        <taxon>Pseudomonadati</taxon>
        <taxon>Pseudomonadota</taxon>
        <taxon>Alphaproteobacteria</taxon>
        <taxon>Sphingomonadales</taxon>
        <taxon>Erythrobacteraceae</taxon>
        <taxon>Pontixanthobacter</taxon>
    </lineage>
</organism>
<name>A0A6I4SII5_9SPHN</name>
<feature type="transmembrane region" description="Helical" evidence="1">
    <location>
        <begin position="12"/>
        <end position="41"/>
    </location>
</feature>
<dbReference type="AlphaFoldDB" id="A0A6I4SII5"/>
<reference evidence="2 3" key="1">
    <citation type="submission" date="2019-12" db="EMBL/GenBank/DDBJ databases">
        <title>Genomic-based taxomic classification of the family Erythrobacteraceae.</title>
        <authorList>
            <person name="Xu L."/>
        </authorList>
    </citation>
    <scope>NUCLEOTIDE SEQUENCE [LARGE SCALE GENOMIC DNA]</scope>
    <source>
        <strain evidence="2 3">JCM 17802</strain>
    </source>
</reference>
<evidence type="ECO:0000256" key="1">
    <source>
        <dbReference type="SAM" id="Phobius"/>
    </source>
</evidence>
<feature type="transmembrane region" description="Helical" evidence="1">
    <location>
        <begin position="107"/>
        <end position="132"/>
    </location>
</feature>
<protein>
    <submittedName>
        <fullName evidence="2">DUF2975 domain-containing protein</fullName>
    </submittedName>
</protein>
<dbReference type="Pfam" id="PF11188">
    <property type="entry name" value="DUF2975"/>
    <property type="match status" value="1"/>
</dbReference>
<evidence type="ECO:0000313" key="3">
    <source>
        <dbReference type="Proteomes" id="UP000468943"/>
    </source>
</evidence>
<proteinExistence type="predicted"/>
<keyword evidence="1" id="KW-1133">Transmembrane helix</keyword>
<feature type="transmembrane region" description="Helical" evidence="1">
    <location>
        <begin position="144"/>
        <end position="162"/>
    </location>
</feature>
<dbReference type="InterPro" id="IPR021354">
    <property type="entry name" value="DUF2975"/>
</dbReference>
<accession>A0A6I4SII5</accession>
<dbReference type="RefSeq" id="WP_160596747.1">
    <property type="nucleotide sequence ID" value="NZ_WTYS01000001.1"/>
</dbReference>
<dbReference type="EMBL" id="WTYS01000001">
    <property type="protein sequence ID" value="MXO55423.1"/>
    <property type="molecule type" value="Genomic_DNA"/>
</dbReference>
<comment type="caution">
    <text evidence="2">The sequence shown here is derived from an EMBL/GenBank/DDBJ whole genome shotgun (WGS) entry which is preliminary data.</text>
</comment>
<dbReference type="Proteomes" id="UP000468943">
    <property type="component" value="Unassembled WGS sequence"/>
</dbReference>
<evidence type="ECO:0000313" key="2">
    <source>
        <dbReference type="EMBL" id="MXO55423.1"/>
    </source>
</evidence>
<keyword evidence="3" id="KW-1185">Reference proteome</keyword>
<sequence length="176" mass="19169">MPLVKRDPLLTAARWIVNFIMAVMAFAASLLLIAIPILLFNQGKVVAEIVAEHPEAAGSSLIGPIIVLMLVVIALFCLAITWLVNLRRIIGSVAQGDPFIPVNADRLARMGWITLTMQLAAFPATAVAGWIQTQIDNLQLDFEFSLTGLLLALLLFILARVFRHGTALRDDLEGTV</sequence>
<keyword evidence="1" id="KW-0472">Membrane</keyword>
<dbReference type="OrthoDB" id="7349915at2"/>